<accession>A0A1S8TW44</accession>
<comment type="caution">
    <text evidence="1">The sequence shown here is derived from an EMBL/GenBank/DDBJ whole genome shotgun (WGS) entry which is preliminary data.</text>
</comment>
<gene>
    <name evidence="1" type="ORF">CLPUN_08460</name>
</gene>
<dbReference type="EMBL" id="LZZM01000052">
    <property type="protein sequence ID" value="OOM81802.1"/>
    <property type="molecule type" value="Genomic_DNA"/>
</dbReference>
<dbReference type="OrthoDB" id="1905992at2"/>
<sequence>MRLKKIMVLEGQIDIFNIPLEETIKPKEENIIEIQKIKEDVFTEIINLYKARCLRIIKMVSGALLVEVEDKTMYFNKEGKNEFNLNTDIGIMPADKILVVNQDKEVNELQLKKLENMHADKYIKRKGDANVIIPMEDKTIVINPRGWVIEWEQKPNYKENEIVICVNSTKISDEQFQIGDTVEFEYEKLKQIGKVTRIYNGGETINVSWDGKHTAFYYKCLKKIAWEVKNNGIYK</sequence>
<dbReference type="Proteomes" id="UP000190890">
    <property type="component" value="Unassembled WGS sequence"/>
</dbReference>
<proteinExistence type="predicted"/>
<keyword evidence="2" id="KW-1185">Reference proteome</keyword>
<dbReference type="STRING" id="29367.CLPUN_08460"/>
<name>A0A1S8TW44_9CLOT</name>
<reference evidence="1 2" key="1">
    <citation type="submission" date="2016-05" db="EMBL/GenBank/DDBJ databases">
        <title>Microbial solvent formation.</title>
        <authorList>
            <person name="Poehlein A."/>
            <person name="Montoya Solano J.D."/>
            <person name="Flitsch S."/>
            <person name="Krabben P."/>
            <person name="Duerre P."/>
            <person name="Daniel R."/>
        </authorList>
    </citation>
    <scope>NUCLEOTIDE SEQUENCE [LARGE SCALE GENOMIC DNA]</scope>
    <source>
        <strain evidence="1 2">DSM 2619</strain>
    </source>
</reference>
<protein>
    <submittedName>
        <fullName evidence="1">Uncharacterized protein</fullName>
    </submittedName>
</protein>
<organism evidence="1 2">
    <name type="scientific">Clostridium puniceum</name>
    <dbReference type="NCBI Taxonomy" id="29367"/>
    <lineage>
        <taxon>Bacteria</taxon>
        <taxon>Bacillati</taxon>
        <taxon>Bacillota</taxon>
        <taxon>Clostridia</taxon>
        <taxon>Eubacteriales</taxon>
        <taxon>Clostridiaceae</taxon>
        <taxon>Clostridium</taxon>
    </lineage>
</organism>
<dbReference type="AlphaFoldDB" id="A0A1S8TW44"/>
<evidence type="ECO:0000313" key="2">
    <source>
        <dbReference type="Proteomes" id="UP000190890"/>
    </source>
</evidence>
<dbReference type="RefSeq" id="WP_077846120.1">
    <property type="nucleotide sequence ID" value="NZ_LZZM01000052.1"/>
</dbReference>
<evidence type="ECO:0000313" key="1">
    <source>
        <dbReference type="EMBL" id="OOM81802.1"/>
    </source>
</evidence>